<dbReference type="Proteomes" id="UP000244073">
    <property type="component" value="Unassembled WGS sequence"/>
</dbReference>
<comment type="caution">
    <text evidence="2">The sequence shown here is derived from an EMBL/GenBank/DDBJ whole genome shotgun (WGS) entry which is preliminary data.</text>
</comment>
<name>A0A2T5LV36_9EURO</name>
<feature type="compositionally biased region" description="Polar residues" evidence="1">
    <location>
        <begin position="13"/>
        <end position="24"/>
    </location>
</feature>
<evidence type="ECO:0000313" key="2">
    <source>
        <dbReference type="EMBL" id="PTU20148.1"/>
    </source>
</evidence>
<dbReference type="GeneID" id="63814229"/>
<organism evidence="2 3">
    <name type="scientific">Aspergillus ochraceoroseus IBT 24754</name>
    <dbReference type="NCBI Taxonomy" id="1392256"/>
    <lineage>
        <taxon>Eukaryota</taxon>
        <taxon>Fungi</taxon>
        <taxon>Dikarya</taxon>
        <taxon>Ascomycota</taxon>
        <taxon>Pezizomycotina</taxon>
        <taxon>Eurotiomycetes</taxon>
        <taxon>Eurotiomycetidae</taxon>
        <taxon>Eurotiales</taxon>
        <taxon>Aspergillaceae</taxon>
        <taxon>Aspergillus</taxon>
        <taxon>Aspergillus subgen. Nidulantes</taxon>
    </lineage>
</organism>
<sequence length="76" mass="8353">MTSPIPTHPRNRPTLTTRPSSAYSQKDIYHAIMASTTQNPKSLDGSDSQNYQSASAFEYPPPPPPSPVESRNPHAF</sequence>
<evidence type="ECO:0000256" key="1">
    <source>
        <dbReference type="SAM" id="MobiDB-lite"/>
    </source>
</evidence>
<feature type="region of interest" description="Disordered" evidence="1">
    <location>
        <begin position="1"/>
        <end position="76"/>
    </location>
</feature>
<reference evidence="2 3" key="1">
    <citation type="journal article" date="2018" name="Proc. Natl. Acad. Sci. U.S.A.">
        <title>Linking secondary metabolites to gene clusters through genome sequencing of six diverse Aspergillus species.</title>
        <authorList>
            <person name="Kaerboelling I."/>
            <person name="Vesth T.C."/>
            <person name="Frisvad J.C."/>
            <person name="Nybo J.L."/>
            <person name="Theobald S."/>
            <person name="Kuo A."/>
            <person name="Bowyer P."/>
            <person name="Matsuda Y."/>
            <person name="Mondo S."/>
            <person name="Lyhne E.K."/>
            <person name="Kogle M.E."/>
            <person name="Clum A."/>
            <person name="Lipzen A."/>
            <person name="Salamov A."/>
            <person name="Ngan C.Y."/>
            <person name="Daum C."/>
            <person name="Chiniquy J."/>
            <person name="Barry K."/>
            <person name="LaButti K."/>
            <person name="Haridas S."/>
            <person name="Simmons B.A."/>
            <person name="Magnuson J.K."/>
            <person name="Mortensen U.H."/>
            <person name="Larsen T.O."/>
            <person name="Grigoriev I.V."/>
            <person name="Baker S.E."/>
            <person name="Andersen M.R."/>
        </authorList>
    </citation>
    <scope>NUCLEOTIDE SEQUENCE [LARGE SCALE GENOMIC DNA]</scope>
    <source>
        <strain evidence="2 3">IBT 24754</strain>
    </source>
</reference>
<dbReference type="AlphaFoldDB" id="A0A2T5LV36"/>
<accession>A0A2T5LV36</accession>
<evidence type="ECO:0000313" key="3">
    <source>
        <dbReference type="Proteomes" id="UP000244073"/>
    </source>
</evidence>
<dbReference type="OrthoDB" id="10560516at2759"/>
<dbReference type="EMBL" id="MSFN02000005">
    <property type="protein sequence ID" value="PTU20148.1"/>
    <property type="molecule type" value="Genomic_DNA"/>
</dbReference>
<proteinExistence type="predicted"/>
<dbReference type="VEuPathDB" id="FungiDB:P175DRAFT_0502299"/>
<protein>
    <submittedName>
        <fullName evidence="2">Uncharacterized protein</fullName>
    </submittedName>
</protein>
<dbReference type="RefSeq" id="XP_040751540.1">
    <property type="nucleotide sequence ID" value="XM_040897347.1"/>
</dbReference>
<gene>
    <name evidence="2" type="ORF">P175DRAFT_0502299</name>
</gene>
<feature type="compositionally biased region" description="Polar residues" evidence="1">
    <location>
        <begin position="34"/>
        <end position="55"/>
    </location>
</feature>